<evidence type="ECO:0000313" key="1">
    <source>
        <dbReference type="EMBL" id="RPA79275.1"/>
    </source>
</evidence>
<evidence type="ECO:0000313" key="2">
    <source>
        <dbReference type="Proteomes" id="UP000275078"/>
    </source>
</evidence>
<accession>A0A3N4HZI4</accession>
<keyword evidence="2" id="KW-1185">Reference proteome</keyword>
<proteinExistence type="predicted"/>
<dbReference type="Proteomes" id="UP000275078">
    <property type="component" value="Unassembled WGS sequence"/>
</dbReference>
<gene>
    <name evidence="1" type="ORF">BJ508DRAFT_416052</name>
</gene>
<dbReference type="AlphaFoldDB" id="A0A3N4HZI4"/>
<sequence>MSSGLSNVTQTTVGNTITTSGIFAYPPKSIISMLHDPNHYFTLSPYMKSLKVITPLQEYECIEEIPFEFLGFKMTTKTTLHVKCQQRDDGISSEVYATSLFGLLSTTTRSTFVVSNPGGQGGPRVDDIFELVKAPWGLGNYVLKTAADGHLKGLEVLEDKLLQVSAGF</sequence>
<reference evidence="1 2" key="1">
    <citation type="journal article" date="2018" name="Nat. Ecol. Evol.">
        <title>Pezizomycetes genomes reveal the molecular basis of ectomycorrhizal truffle lifestyle.</title>
        <authorList>
            <person name="Murat C."/>
            <person name="Payen T."/>
            <person name="Noel B."/>
            <person name="Kuo A."/>
            <person name="Morin E."/>
            <person name="Chen J."/>
            <person name="Kohler A."/>
            <person name="Krizsan K."/>
            <person name="Balestrini R."/>
            <person name="Da Silva C."/>
            <person name="Montanini B."/>
            <person name="Hainaut M."/>
            <person name="Levati E."/>
            <person name="Barry K.W."/>
            <person name="Belfiori B."/>
            <person name="Cichocki N."/>
            <person name="Clum A."/>
            <person name="Dockter R.B."/>
            <person name="Fauchery L."/>
            <person name="Guy J."/>
            <person name="Iotti M."/>
            <person name="Le Tacon F."/>
            <person name="Lindquist E.A."/>
            <person name="Lipzen A."/>
            <person name="Malagnac F."/>
            <person name="Mello A."/>
            <person name="Molinier V."/>
            <person name="Miyauchi S."/>
            <person name="Poulain J."/>
            <person name="Riccioni C."/>
            <person name="Rubini A."/>
            <person name="Sitrit Y."/>
            <person name="Splivallo R."/>
            <person name="Traeger S."/>
            <person name="Wang M."/>
            <person name="Zifcakova L."/>
            <person name="Wipf D."/>
            <person name="Zambonelli A."/>
            <person name="Paolocci F."/>
            <person name="Nowrousian M."/>
            <person name="Ottonello S."/>
            <person name="Baldrian P."/>
            <person name="Spatafora J.W."/>
            <person name="Henrissat B."/>
            <person name="Nagy L.G."/>
            <person name="Aury J.M."/>
            <person name="Wincker P."/>
            <person name="Grigoriev I.V."/>
            <person name="Bonfante P."/>
            <person name="Martin F.M."/>
        </authorList>
    </citation>
    <scope>NUCLEOTIDE SEQUENCE [LARGE SCALE GENOMIC DNA]</scope>
    <source>
        <strain evidence="1 2">RN42</strain>
    </source>
</reference>
<name>A0A3N4HZI4_ASCIM</name>
<dbReference type="EMBL" id="ML119701">
    <property type="protein sequence ID" value="RPA79275.1"/>
    <property type="molecule type" value="Genomic_DNA"/>
</dbReference>
<organism evidence="1 2">
    <name type="scientific">Ascobolus immersus RN42</name>
    <dbReference type="NCBI Taxonomy" id="1160509"/>
    <lineage>
        <taxon>Eukaryota</taxon>
        <taxon>Fungi</taxon>
        <taxon>Dikarya</taxon>
        <taxon>Ascomycota</taxon>
        <taxon>Pezizomycotina</taxon>
        <taxon>Pezizomycetes</taxon>
        <taxon>Pezizales</taxon>
        <taxon>Ascobolaceae</taxon>
        <taxon>Ascobolus</taxon>
    </lineage>
</organism>
<protein>
    <submittedName>
        <fullName evidence="1">Uncharacterized protein</fullName>
    </submittedName>
</protein>